<keyword evidence="2" id="KW-0808">Transferase</keyword>
<keyword evidence="3" id="KW-1185">Reference proteome</keyword>
<dbReference type="AlphaFoldDB" id="A0A2H9U8H2"/>
<gene>
    <name evidence="2" type="ORF">CUC53_02585</name>
</gene>
<reference evidence="2 3" key="1">
    <citation type="submission" date="2017-11" db="EMBL/GenBank/DDBJ databases">
        <title>Draft genome sequence of environmental isolate Aeromonas cavernicola sp. nov. MDC 2508.</title>
        <authorList>
            <person name="Colston S.M."/>
            <person name="Navarro A."/>
            <person name="Martinez-Murcia A.J."/>
            <person name="Graf J."/>
        </authorList>
    </citation>
    <scope>NUCLEOTIDE SEQUENCE [LARGE SCALE GENOMIC DNA]</scope>
    <source>
        <strain evidence="2 3">MDC 2508</strain>
    </source>
</reference>
<sequence>MIPIFVISLIRSADRRASVTAQMANLGLPFEFWDAVDGKKLDPETIAQVDFAEAQRFCGHKLSLGEVGCALSHIRLCEMLVAKQIPRAIILEDDVYLHMHFKEIVNSACHKSDADIIFLIHGKAKSWPWKKTLPEGYRLASYVSPSKASQRGIMSTAGYILTLQGAQKILKHAYPVRMPADYLTGRLQLNKLTAVGVEPCCVDVNIFSTTIDDRDYGQHIVNPVNTSS</sequence>
<dbReference type="EMBL" id="PGGC01000016">
    <property type="protein sequence ID" value="PJG60298.1"/>
    <property type="molecule type" value="Genomic_DNA"/>
</dbReference>
<evidence type="ECO:0000313" key="2">
    <source>
        <dbReference type="EMBL" id="PJG60298.1"/>
    </source>
</evidence>
<dbReference type="Pfam" id="PF01755">
    <property type="entry name" value="Glyco_transf_25"/>
    <property type="match status" value="1"/>
</dbReference>
<proteinExistence type="predicted"/>
<accession>A0A2H9U8H2</accession>
<dbReference type="OrthoDB" id="9816113at2"/>
<dbReference type="GO" id="GO:0016740">
    <property type="term" value="F:transferase activity"/>
    <property type="evidence" value="ECO:0007669"/>
    <property type="project" value="UniProtKB-KW"/>
</dbReference>
<dbReference type="InterPro" id="IPR002654">
    <property type="entry name" value="Glyco_trans_25"/>
</dbReference>
<protein>
    <submittedName>
        <fullName evidence="2">LPS biosynthesis glycosyltransferase</fullName>
    </submittedName>
</protein>
<feature type="domain" description="Glycosyl transferase family 25" evidence="1">
    <location>
        <begin position="1"/>
        <end position="184"/>
    </location>
</feature>
<name>A0A2H9U8H2_9GAMM</name>
<dbReference type="RefSeq" id="WP_100292721.1">
    <property type="nucleotide sequence ID" value="NZ_PGGC01000016.1"/>
</dbReference>
<dbReference type="CDD" id="cd06532">
    <property type="entry name" value="Glyco_transf_25"/>
    <property type="match status" value="1"/>
</dbReference>
<evidence type="ECO:0000313" key="3">
    <source>
        <dbReference type="Proteomes" id="UP000235861"/>
    </source>
</evidence>
<evidence type="ECO:0000259" key="1">
    <source>
        <dbReference type="Pfam" id="PF01755"/>
    </source>
</evidence>
<organism evidence="2 3">
    <name type="scientific">Aeromonas cavernicola</name>
    <dbReference type="NCBI Taxonomy" id="1006623"/>
    <lineage>
        <taxon>Bacteria</taxon>
        <taxon>Pseudomonadati</taxon>
        <taxon>Pseudomonadota</taxon>
        <taxon>Gammaproteobacteria</taxon>
        <taxon>Aeromonadales</taxon>
        <taxon>Aeromonadaceae</taxon>
        <taxon>Aeromonas</taxon>
    </lineage>
</organism>
<comment type="caution">
    <text evidence="2">The sequence shown here is derived from an EMBL/GenBank/DDBJ whole genome shotgun (WGS) entry which is preliminary data.</text>
</comment>
<dbReference type="Proteomes" id="UP000235861">
    <property type="component" value="Unassembled WGS sequence"/>
</dbReference>